<sequence length="331" mass="36844">MEEDDYESLPPNASSLDHMLAGAAAGVMEHCIIYPVDVVKTRMQCLKPDPNARYNGIIDAFVKIVRNEGAFRPVRGMGVVAFGAGPAHALYFSCYEFIKNNFSGSQKAGENSKINFIAGCFATLLHDAVMVPSDTIKQRLQMYNSPYKGIIDCVVRTTQREGFRAFYRSYFTQLSMNIPFQTTHLVTYDFLQTHINKKREYNPLSHCISGAIAGAIAAAVTTPLDVCKTLINTQECCNPDELCKGVKSTFSNKINFAPLNANFVRNTSNMSTPGITASGLRDAVYIIYKHEGLRGFFKGIAPRTLFQIPGTAVSWSVYEYFKHSLNKNKYE</sequence>
<dbReference type="InterPro" id="IPR023395">
    <property type="entry name" value="MCP_dom_sf"/>
</dbReference>
<evidence type="ECO:0000256" key="7">
    <source>
        <dbReference type="ARBA" id="ARBA00022989"/>
    </source>
</evidence>
<keyword evidence="4" id="KW-0410">Iron transport</keyword>
<keyword evidence="7" id="KW-1133">Transmembrane helix</keyword>
<evidence type="ECO:0000256" key="9">
    <source>
        <dbReference type="ARBA" id="ARBA00023065"/>
    </source>
</evidence>
<feature type="repeat" description="Solcar" evidence="12">
    <location>
        <begin position="13"/>
        <end position="101"/>
    </location>
</feature>
<dbReference type="PANTHER" id="PTHR45758:SF20">
    <property type="entry name" value="MITOFERRIN-2"/>
    <property type="match status" value="1"/>
</dbReference>
<dbReference type="Gene3D" id="1.50.40.10">
    <property type="entry name" value="Mitochondrial carrier domain"/>
    <property type="match status" value="2"/>
</dbReference>
<evidence type="ECO:0000256" key="3">
    <source>
        <dbReference type="ARBA" id="ARBA00022448"/>
    </source>
</evidence>
<dbReference type="Pfam" id="PF00153">
    <property type="entry name" value="Mito_carr"/>
    <property type="match status" value="4"/>
</dbReference>
<evidence type="ECO:0000256" key="8">
    <source>
        <dbReference type="ARBA" id="ARBA00023004"/>
    </source>
</evidence>
<dbReference type="GO" id="GO:0048250">
    <property type="term" value="P:iron import into the mitochondrion"/>
    <property type="evidence" value="ECO:0007669"/>
    <property type="project" value="TreeGrafter"/>
</dbReference>
<dbReference type="Proteomes" id="UP000663879">
    <property type="component" value="Unassembled WGS sequence"/>
</dbReference>
<accession>A0A813RZN3</accession>
<keyword evidence="9" id="KW-0406">Ion transport</keyword>
<keyword evidence="3 13" id="KW-0813">Transport</keyword>
<comment type="caution">
    <text evidence="14">The sequence shown here is derived from an EMBL/GenBank/DDBJ whole genome shotgun (WGS) entry which is preliminary data.</text>
</comment>
<evidence type="ECO:0000256" key="10">
    <source>
        <dbReference type="ARBA" id="ARBA00023128"/>
    </source>
</evidence>
<evidence type="ECO:0000256" key="4">
    <source>
        <dbReference type="ARBA" id="ARBA00022496"/>
    </source>
</evidence>
<evidence type="ECO:0000256" key="13">
    <source>
        <dbReference type="RuleBase" id="RU000488"/>
    </source>
</evidence>
<evidence type="ECO:0000256" key="2">
    <source>
        <dbReference type="ARBA" id="ARBA00006375"/>
    </source>
</evidence>
<dbReference type="PANTHER" id="PTHR45758">
    <property type="entry name" value="MITOFERRIN-1-RELATED"/>
    <property type="match status" value="1"/>
</dbReference>
<dbReference type="GO" id="GO:0005743">
    <property type="term" value="C:mitochondrial inner membrane"/>
    <property type="evidence" value="ECO:0007669"/>
    <property type="project" value="UniProtKB-SubCell"/>
</dbReference>
<proteinExistence type="inferred from homology"/>
<keyword evidence="10" id="KW-0496">Mitochondrion</keyword>
<dbReference type="SUPFAM" id="SSF103506">
    <property type="entry name" value="Mitochondrial carrier"/>
    <property type="match status" value="1"/>
</dbReference>
<evidence type="ECO:0000256" key="12">
    <source>
        <dbReference type="PROSITE-ProRule" id="PRU00282"/>
    </source>
</evidence>
<dbReference type="EMBL" id="CAJNOC010000672">
    <property type="protein sequence ID" value="CAF0790018.1"/>
    <property type="molecule type" value="Genomic_DNA"/>
</dbReference>
<dbReference type="PROSITE" id="PS50920">
    <property type="entry name" value="SOLCAR"/>
    <property type="match status" value="3"/>
</dbReference>
<feature type="repeat" description="Solcar" evidence="12">
    <location>
        <begin position="201"/>
        <end position="324"/>
    </location>
</feature>
<evidence type="ECO:0000313" key="15">
    <source>
        <dbReference type="Proteomes" id="UP000663879"/>
    </source>
</evidence>
<keyword evidence="5 12" id="KW-0812">Transmembrane</keyword>
<name>A0A813RZN3_9BILA</name>
<dbReference type="FunFam" id="1.50.40.10:FF:000029">
    <property type="entry name" value="Solute carrier family 25 member 28"/>
    <property type="match status" value="1"/>
</dbReference>
<evidence type="ECO:0000313" key="14">
    <source>
        <dbReference type="EMBL" id="CAF0790018.1"/>
    </source>
</evidence>
<keyword evidence="6" id="KW-0999">Mitochondrion inner membrane</keyword>
<evidence type="ECO:0000256" key="1">
    <source>
        <dbReference type="ARBA" id="ARBA00004448"/>
    </source>
</evidence>
<reference evidence="14" key="1">
    <citation type="submission" date="2021-02" db="EMBL/GenBank/DDBJ databases">
        <authorList>
            <person name="Nowell W R."/>
        </authorList>
    </citation>
    <scope>NUCLEOTIDE SEQUENCE</scope>
    <source>
        <strain evidence="14">Ploen Becks lab</strain>
    </source>
</reference>
<protein>
    <submittedName>
        <fullName evidence="14">Uncharacterized protein</fullName>
    </submittedName>
</protein>
<gene>
    <name evidence="14" type="ORF">OXX778_LOCUS5919</name>
</gene>
<organism evidence="14 15">
    <name type="scientific">Brachionus calyciflorus</name>
    <dbReference type="NCBI Taxonomy" id="104777"/>
    <lineage>
        <taxon>Eukaryota</taxon>
        <taxon>Metazoa</taxon>
        <taxon>Spiralia</taxon>
        <taxon>Gnathifera</taxon>
        <taxon>Rotifera</taxon>
        <taxon>Eurotatoria</taxon>
        <taxon>Monogononta</taxon>
        <taxon>Pseudotrocha</taxon>
        <taxon>Ploima</taxon>
        <taxon>Brachionidae</taxon>
        <taxon>Brachionus</taxon>
    </lineage>
</organism>
<dbReference type="GO" id="GO:0015093">
    <property type="term" value="F:ferrous iron transmembrane transporter activity"/>
    <property type="evidence" value="ECO:0007669"/>
    <property type="project" value="TreeGrafter"/>
</dbReference>
<comment type="subcellular location">
    <subcellularLocation>
        <location evidence="1">Mitochondrion inner membrane</location>
        <topology evidence="1">Multi-pass membrane protein</topology>
    </subcellularLocation>
</comment>
<evidence type="ECO:0000256" key="11">
    <source>
        <dbReference type="ARBA" id="ARBA00023136"/>
    </source>
</evidence>
<evidence type="ECO:0000256" key="6">
    <source>
        <dbReference type="ARBA" id="ARBA00022792"/>
    </source>
</evidence>
<dbReference type="OrthoDB" id="43906at2759"/>
<feature type="repeat" description="Solcar" evidence="12">
    <location>
        <begin position="110"/>
        <end position="194"/>
    </location>
</feature>
<comment type="similarity">
    <text evidence="2 13">Belongs to the mitochondrial carrier (TC 2.A.29) family.</text>
</comment>
<evidence type="ECO:0000256" key="5">
    <source>
        <dbReference type="ARBA" id="ARBA00022692"/>
    </source>
</evidence>
<dbReference type="AlphaFoldDB" id="A0A813RZN3"/>
<keyword evidence="15" id="KW-1185">Reference proteome</keyword>
<keyword evidence="8" id="KW-0408">Iron</keyword>
<keyword evidence="11 12" id="KW-0472">Membrane</keyword>
<dbReference type="InterPro" id="IPR018108">
    <property type="entry name" value="MCP_transmembrane"/>
</dbReference>